<evidence type="ECO:0000313" key="2">
    <source>
        <dbReference type="Proteomes" id="UP000076408"/>
    </source>
</evidence>
<dbReference type="PANTHER" id="PTHR31508">
    <property type="entry name" value="PROTEIN PITCHFORK"/>
    <property type="match status" value="1"/>
</dbReference>
<dbReference type="PANTHER" id="PTHR31508:SF2">
    <property type="entry name" value="PROTEIN PITCHFORK"/>
    <property type="match status" value="1"/>
</dbReference>
<dbReference type="EnsemblMetazoa" id="ASTEI05612-RA">
    <property type="protein sequence ID" value="ASTEI05612-PA"/>
    <property type="gene ID" value="ASTEI05612"/>
</dbReference>
<reference evidence="2" key="1">
    <citation type="journal article" date="2014" name="Genome Biol.">
        <title>Genome analysis of a major urban malaria vector mosquito, Anopheles stephensi.</title>
        <authorList>
            <person name="Jiang X."/>
            <person name="Peery A."/>
            <person name="Hall A.B."/>
            <person name="Sharma A."/>
            <person name="Chen X.G."/>
            <person name="Waterhouse R.M."/>
            <person name="Komissarov A."/>
            <person name="Riehle M.M."/>
            <person name="Shouche Y."/>
            <person name="Sharakhova M.V."/>
            <person name="Lawson D."/>
            <person name="Pakpour N."/>
            <person name="Arensburger P."/>
            <person name="Davidson V.L."/>
            <person name="Eiglmeier K."/>
            <person name="Emrich S."/>
            <person name="George P."/>
            <person name="Kennedy R.C."/>
            <person name="Mane S.P."/>
            <person name="Maslen G."/>
            <person name="Oringanje C."/>
            <person name="Qi Y."/>
            <person name="Settlage R."/>
            <person name="Tojo M."/>
            <person name="Tubio J.M."/>
            <person name="Unger M.F."/>
            <person name="Wang B."/>
            <person name="Vernick K.D."/>
            <person name="Ribeiro J.M."/>
            <person name="James A.A."/>
            <person name="Michel K."/>
            <person name="Riehle M.A."/>
            <person name="Luckhart S."/>
            <person name="Sharakhov I.V."/>
            <person name="Tu Z."/>
        </authorList>
    </citation>
    <scope>NUCLEOTIDE SEQUENCE [LARGE SCALE GENOMIC DNA]</scope>
    <source>
        <strain evidence="2">Indian</strain>
    </source>
</reference>
<evidence type="ECO:0000313" key="1">
    <source>
        <dbReference type="EnsemblMetazoa" id="ASTEI05612-PA"/>
    </source>
</evidence>
<organism evidence="1 2">
    <name type="scientific">Anopheles stephensi</name>
    <name type="common">Indo-Pakistan malaria mosquito</name>
    <dbReference type="NCBI Taxonomy" id="30069"/>
    <lineage>
        <taxon>Eukaryota</taxon>
        <taxon>Metazoa</taxon>
        <taxon>Ecdysozoa</taxon>
        <taxon>Arthropoda</taxon>
        <taxon>Hexapoda</taxon>
        <taxon>Insecta</taxon>
        <taxon>Pterygota</taxon>
        <taxon>Neoptera</taxon>
        <taxon>Endopterygota</taxon>
        <taxon>Diptera</taxon>
        <taxon>Nematocera</taxon>
        <taxon>Culicoidea</taxon>
        <taxon>Culicidae</taxon>
        <taxon>Anophelinae</taxon>
        <taxon>Anopheles</taxon>
    </lineage>
</organism>
<dbReference type="VEuPathDB" id="VectorBase:ASTEI05612"/>
<dbReference type="GO" id="GO:0008092">
    <property type="term" value="F:cytoskeletal protein binding"/>
    <property type="evidence" value="ECO:0007669"/>
    <property type="project" value="TreeGrafter"/>
</dbReference>
<dbReference type="GO" id="GO:0031344">
    <property type="term" value="P:regulation of cell projection organization"/>
    <property type="evidence" value="ECO:0007669"/>
    <property type="project" value="TreeGrafter"/>
</dbReference>
<protein>
    <submittedName>
        <fullName evidence="1">Uncharacterized protein</fullName>
    </submittedName>
</protein>
<proteinExistence type="predicted"/>
<keyword evidence="2" id="KW-1185">Reference proteome</keyword>
<dbReference type="InterPro" id="IPR033602">
    <property type="entry name" value="CIMAP3"/>
</dbReference>
<sequence>MIEMNEFSRLLLREARKEYQLILGRCNDFGGIDNLGNGGVIFPFEDRTTSGAMVAERFEWFEYVIQRPPQARICFGSSIEREAVPLQGPAMSALMRRRQPELLGENLAPGCHNLSYDAGTPDAHPALRQAGYGPLAATGVRFNFEEVSNSPGVGDYEVAGRKPSKAKQSAKPFGSGTDDRTKDHSPAYPGVGTYVFKTRKDIRSHSFGGTIKIMPAARTICRTDNFDRCQRCDERPEVDYWKNLRTERCLCRRCMVKELEEARCHSKSKSDQKKRAETLQEYKRVRHCAYYHRHDKTSAAIQFISNKQLKRKFRLENYLSMFE</sequence>
<dbReference type="Proteomes" id="UP000076408">
    <property type="component" value="Unassembled WGS sequence"/>
</dbReference>
<dbReference type="VEuPathDB" id="VectorBase:ASTEI20_040600"/>
<name>A0A182YAX6_ANOST</name>
<accession>A0A182YAX6</accession>
<dbReference type="OMA" id="VREQKWV"/>
<dbReference type="AlphaFoldDB" id="A0A182YAX6"/>
<reference evidence="1" key="2">
    <citation type="submission" date="2020-05" db="UniProtKB">
        <authorList>
            <consortium name="EnsemblMetazoa"/>
        </authorList>
    </citation>
    <scope>IDENTIFICATION</scope>
    <source>
        <strain evidence="1">Indian</strain>
    </source>
</reference>
<dbReference type="VEuPathDB" id="VectorBase:ASTE011026"/>